<comment type="caution">
    <text evidence="1">The sequence shown here is derived from an EMBL/GenBank/DDBJ whole genome shotgun (WGS) entry which is preliminary data.</text>
</comment>
<reference evidence="1" key="1">
    <citation type="submission" date="2019-11" db="EMBL/GenBank/DDBJ databases">
        <authorList>
            <person name="Liu Y."/>
            <person name="Hou J."/>
            <person name="Li T.-Q."/>
            <person name="Guan C.-H."/>
            <person name="Wu X."/>
            <person name="Wu H.-Z."/>
            <person name="Ling F."/>
            <person name="Zhang R."/>
            <person name="Shi X.-G."/>
            <person name="Ren J.-P."/>
            <person name="Chen E.-F."/>
            <person name="Sun J.-M."/>
        </authorList>
    </citation>
    <scope>NUCLEOTIDE SEQUENCE</scope>
    <source>
        <strain evidence="1">Adult_tree_wgs_1</strain>
        <tissue evidence="1">Leaves</tissue>
    </source>
</reference>
<proteinExistence type="predicted"/>
<organism evidence="1 2">
    <name type="scientific">Rhododendron simsii</name>
    <name type="common">Sims's rhododendron</name>
    <dbReference type="NCBI Taxonomy" id="118357"/>
    <lineage>
        <taxon>Eukaryota</taxon>
        <taxon>Viridiplantae</taxon>
        <taxon>Streptophyta</taxon>
        <taxon>Embryophyta</taxon>
        <taxon>Tracheophyta</taxon>
        <taxon>Spermatophyta</taxon>
        <taxon>Magnoliopsida</taxon>
        <taxon>eudicotyledons</taxon>
        <taxon>Gunneridae</taxon>
        <taxon>Pentapetalae</taxon>
        <taxon>asterids</taxon>
        <taxon>Ericales</taxon>
        <taxon>Ericaceae</taxon>
        <taxon>Ericoideae</taxon>
        <taxon>Rhodoreae</taxon>
        <taxon>Rhododendron</taxon>
    </lineage>
</organism>
<sequence>MEHEWIIEWGDLVDEWLEKEAEELHAQNQPEPGNEIMGALQINDDWLMAYVDHTNHDNEEEWEWIPNEWQILEETDPLDCVTMPLLSHCIGSDSSCYKEKGDTFQPGNRRKVRDLSLWGTVSRLKW</sequence>
<evidence type="ECO:0000313" key="2">
    <source>
        <dbReference type="Proteomes" id="UP000626092"/>
    </source>
</evidence>
<evidence type="ECO:0000313" key="1">
    <source>
        <dbReference type="EMBL" id="KAF7123765.1"/>
    </source>
</evidence>
<dbReference type="EMBL" id="WJXA01000012">
    <property type="protein sequence ID" value="KAF7123765.1"/>
    <property type="molecule type" value="Genomic_DNA"/>
</dbReference>
<name>A0A834G658_RHOSS</name>
<dbReference type="AlphaFoldDB" id="A0A834G658"/>
<protein>
    <submittedName>
        <fullName evidence="1">Uncharacterized protein</fullName>
    </submittedName>
</protein>
<dbReference type="Proteomes" id="UP000626092">
    <property type="component" value="Unassembled WGS sequence"/>
</dbReference>
<keyword evidence="2" id="KW-1185">Reference proteome</keyword>
<gene>
    <name evidence="1" type="ORF">RHSIM_Rhsim12G0073100</name>
</gene>
<accession>A0A834G658</accession>